<evidence type="ECO:0000313" key="6">
    <source>
        <dbReference type="EMBL" id="RMB63023.1"/>
    </source>
</evidence>
<feature type="region of interest" description="Disordered" evidence="3">
    <location>
        <begin position="230"/>
        <end position="252"/>
    </location>
</feature>
<dbReference type="Proteomes" id="UP000270649">
    <property type="component" value="Unassembled WGS sequence"/>
</dbReference>
<dbReference type="RefSeq" id="WP_121927517.1">
    <property type="nucleotide sequence ID" value="NZ_CP068291.1"/>
</dbReference>
<evidence type="ECO:0000313" key="8">
    <source>
        <dbReference type="Proteomes" id="UP001518680"/>
    </source>
</evidence>
<evidence type="ECO:0000256" key="3">
    <source>
        <dbReference type="SAM" id="MobiDB-lite"/>
    </source>
</evidence>
<feature type="region of interest" description="Disordered" evidence="3">
    <location>
        <begin position="1"/>
        <end position="26"/>
    </location>
</feature>
<dbReference type="InterPro" id="IPR041474">
    <property type="entry name" value="NicS_C"/>
</dbReference>
<dbReference type="InterPro" id="IPR001647">
    <property type="entry name" value="HTH_TetR"/>
</dbReference>
<dbReference type="InterPro" id="IPR036271">
    <property type="entry name" value="Tet_transcr_reg_TetR-rel_C_sf"/>
</dbReference>
<dbReference type="PANTHER" id="PTHR30328">
    <property type="entry name" value="TRANSCRIPTIONAL REPRESSOR"/>
    <property type="match status" value="1"/>
</dbReference>
<accession>A0A3M0GN07</accession>
<evidence type="ECO:0000313" key="7">
    <source>
        <dbReference type="Proteomes" id="UP000270649"/>
    </source>
</evidence>
<dbReference type="OrthoDB" id="4726108at2"/>
<evidence type="ECO:0000259" key="4">
    <source>
        <dbReference type="PROSITE" id="PS50977"/>
    </source>
</evidence>
<dbReference type="PRINTS" id="PR00455">
    <property type="entry name" value="HTHTETR"/>
</dbReference>
<comment type="caution">
    <text evidence="6">The sequence shown here is derived from an EMBL/GenBank/DDBJ whole genome shotgun (WGS) entry which is preliminary data.</text>
</comment>
<dbReference type="InterPro" id="IPR009057">
    <property type="entry name" value="Homeodomain-like_sf"/>
</dbReference>
<dbReference type="Pfam" id="PF17938">
    <property type="entry name" value="TetR_C_29"/>
    <property type="match status" value="1"/>
</dbReference>
<keyword evidence="8" id="KW-1185">Reference proteome</keyword>
<reference evidence="5 8" key="2">
    <citation type="submission" date="2021-01" db="EMBL/GenBank/DDBJ databases">
        <title>Complete genome sequences of Corynebacterium macginleyi strains isolated from infectious keratitis.</title>
        <authorList>
            <person name="Sagerfors S."/>
            <person name="Poehlein A."/>
            <person name="Soderquist B."/>
            <person name="Bruggemann H."/>
        </authorList>
    </citation>
    <scope>NUCLEOTIDE SEQUENCE [LARGE SCALE GENOMIC DNA]</scope>
    <source>
        <strain evidence="5 8">12T220</strain>
    </source>
</reference>
<evidence type="ECO:0000256" key="2">
    <source>
        <dbReference type="PROSITE-ProRule" id="PRU00335"/>
    </source>
</evidence>
<dbReference type="GO" id="GO:0003677">
    <property type="term" value="F:DNA binding"/>
    <property type="evidence" value="ECO:0007669"/>
    <property type="project" value="UniProtKB-UniRule"/>
</dbReference>
<dbReference type="EMBL" id="JAACBX020000001">
    <property type="protein sequence ID" value="MBM0243325.1"/>
    <property type="molecule type" value="Genomic_DNA"/>
</dbReference>
<keyword evidence="1 2" id="KW-0238">DNA-binding</keyword>
<organism evidence="6 7">
    <name type="scientific">Corynebacterium macginleyi</name>
    <dbReference type="NCBI Taxonomy" id="38290"/>
    <lineage>
        <taxon>Bacteria</taxon>
        <taxon>Bacillati</taxon>
        <taxon>Actinomycetota</taxon>
        <taxon>Actinomycetes</taxon>
        <taxon>Mycobacteriales</taxon>
        <taxon>Corynebacteriaceae</taxon>
        <taxon>Corynebacterium</taxon>
    </lineage>
</organism>
<protein>
    <submittedName>
        <fullName evidence="6">TetR/AcrR family transcriptional regulator</fullName>
    </submittedName>
</protein>
<dbReference type="Gene3D" id="1.10.357.10">
    <property type="entry name" value="Tetracycline Repressor, domain 2"/>
    <property type="match status" value="1"/>
</dbReference>
<dbReference type="PANTHER" id="PTHR30328:SF54">
    <property type="entry name" value="HTH-TYPE TRANSCRIPTIONAL REPRESSOR SCO4008"/>
    <property type="match status" value="1"/>
</dbReference>
<dbReference type="Proteomes" id="UP001518680">
    <property type="component" value="Unassembled WGS sequence"/>
</dbReference>
<evidence type="ECO:0000256" key="1">
    <source>
        <dbReference type="ARBA" id="ARBA00023125"/>
    </source>
</evidence>
<dbReference type="SUPFAM" id="SSF46689">
    <property type="entry name" value="Homeodomain-like"/>
    <property type="match status" value="1"/>
</dbReference>
<dbReference type="InterPro" id="IPR050109">
    <property type="entry name" value="HTH-type_TetR-like_transc_reg"/>
</dbReference>
<feature type="DNA-binding region" description="H-T-H motif" evidence="2">
    <location>
        <begin position="48"/>
        <end position="67"/>
    </location>
</feature>
<name>A0A3M0GN07_9CORY</name>
<evidence type="ECO:0000313" key="5">
    <source>
        <dbReference type="EMBL" id="MBM0243325.1"/>
    </source>
</evidence>
<dbReference type="SUPFAM" id="SSF48498">
    <property type="entry name" value="Tetracyclin repressor-like, C-terminal domain"/>
    <property type="match status" value="1"/>
</dbReference>
<dbReference type="Pfam" id="PF00440">
    <property type="entry name" value="TetR_N"/>
    <property type="match status" value="1"/>
</dbReference>
<reference evidence="6 7" key="1">
    <citation type="submission" date="2018-10" db="EMBL/GenBank/DDBJ databases">
        <title>Corynebacterium macginleyi genome sequencing and assembly of the type strain and two clinical samples.</title>
        <authorList>
            <person name="Bernier A.-M."/>
            <person name="Bernard K."/>
        </authorList>
    </citation>
    <scope>NUCLEOTIDE SEQUENCE [LARGE SCALE GENOMIC DNA]</scope>
    <source>
        <strain evidence="6 7">NML 120205</strain>
    </source>
</reference>
<dbReference type="EMBL" id="REGC01000003">
    <property type="protein sequence ID" value="RMB63023.1"/>
    <property type="molecule type" value="Genomic_DNA"/>
</dbReference>
<sequence>MSTEHTEPLRAAEQAEDSDAHGADSTSTDAVVNIAISQFSARGFAETKLDTIAAESGMSKRMIRYHFGDKQGLYLSALSAAAERLRPDEKDLELDSAVPVEGVRKLVDWIFWQYVNHPEAIRMMTWETAQSIVGSSTHPVADFSAVALHLDRLLLLGQDAGAFRPGISTNDIFTIIASLTSYRVTNQAMMDNLLGVDMSSQSNTTGMHRLTVDTVLAFLTANIPDSGHESYLVSSDADEDDEASPQDIYGEA</sequence>
<gene>
    <name evidence="6" type="ORF">D9543_03240</name>
    <name evidence="5" type="ORF">GWO63_003335</name>
</gene>
<dbReference type="AlphaFoldDB" id="A0A3M0GN07"/>
<proteinExistence type="predicted"/>
<feature type="compositionally biased region" description="Basic and acidic residues" evidence="3">
    <location>
        <begin position="1"/>
        <end position="10"/>
    </location>
</feature>
<dbReference type="PROSITE" id="PS50977">
    <property type="entry name" value="HTH_TETR_2"/>
    <property type="match status" value="1"/>
</dbReference>
<dbReference type="GO" id="GO:0006355">
    <property type="term" value="P:regulation of DNA-templated transcription"/>
    <property type="evidence" value="ECO:0007669"/>
    <property type="project" value="UniProtKB-ARBA"/>
</dbReference>
<feature type="domain" description="HTH tetR-type" evidence="4">
    <location>
        <begin position="25"/>
        <end position="85"/>
    </location>
</feature>